<dbReference type="GO" id="GO:0015074">
    <property type="term" value="P:DNA integration"/>
    <property type="evidence" value="ECO:0007669"/>
    <property type="project" value="UniProtKB-KW"/>
</dbReference>
<dbReference type="Pfam" id="PF13356">
    <property type="entry name" value="Arm-DNA-bind_3"/>
    <property type="match status" value="1"/>
</dbReference>
<dbReference type="PANTHER" id="PTHR30629:SF2">
    <property type="entry name" value="PROPHAGE INTEGRASE INTS-RELATED"/>
    <property type="match status" value="1"/>
</dbReference>
<dbReference type="InterPro" id="IPR038488">
    <property type="entry name" value="Integrase_DNA-bd_sf"/>
</dbReference>
<evidence type="ECO:0000259" key="5">
    <source>
        <dbReference type="PROSITE" id="PS51898"/>
    </source>
</evidence>
<sequence>MALSDTKLRSLHGKPYMGSPEVSDADGLSARISPKGVINFQFRYRWNGKAQRLGIGRYPAVTLKDARSITSELRILYDRGIEPRQFFENSSATNSMLTVKDCLEYWKKNYVDVSLRENSRELYKSTVIKRLSDAFEGRPVADITVKQWVDLFTQEERKNSRRARQLLVQLRSAMGWCIRRHFIPDCAAMRVEPRDVGSRSETGDRTLTYYELADIWVAIERSRASTSNKLLHQMLMLWGARLSELRLSERHEFDMREMVWTVPKEHSKTGREIRRPIFAHIEPLLEKAMLTYDKVLFPGNLITEPLTIAAANRYIKRIREGLELGYWRAHDFRRSLVTGLSEAGVAPHITERMLGHELGGVMAVYNKHDWIEGQKEGYEIHAEKLFWHVKKKLSGGGVAQVERAADAQIVRQRRDARVPLR</sequence>
<keyword evidence="2" id="KW-0229">DNA integration</keyword>
<evidence type="ECO:0000256" key="2">
    <source>
        <dbReference type="ARBA" id="ARBA00022908"/>
    </source>
</evidence>
<evidence type="ECO:0000313" key="6">
    <source>
        <dbReference type="EMBL" id="BBI91643.1"/>
    </source>
</evidence>
<dbReference type="InterPro" id="IPR002104">
    <property type="entry name" value="Integrase_catalytic"/>
</dbReference>
<keyword evidence="4" id="KW-0233">DNA recombination</keyword>
<evidence type="ECO:0000256" key="3">
    <source>
        <dbReference type="ARBA" id="ARBA00023125"/>
    </source>
</evidence>
<dbReference type="EMBL" id="AP019531">
    <property type="protein sequence ID" value="BBI91643.1"/>
    <property type="molecule type" value="Genomic_DNA"/>
</dbReference>
<evidence type="ECO:0000256" key="4">
    <source>
        <dbReference type="ARBA" id="ARBA00023172"/>
    </source>
</evidence>
<reference evidence="6 7" key="1">
    <citation type="submission" date="2019-03" db="EMBL/GenBank/DDBJ databases">
        <title>The genome sequence of Candidatus Serratia symbiotica strain IS.</title>
        <authorList>
            <person name="Nikoh N."/>
            <person name="Koga R."/>
            <person name="Oshima K."/>
            <person name="Hattori M."/>
            <person name="Fukatsu T."/>
        </authorList>
    </citation>
    <scope>NUCLEOTIDE SEQUENCE [LARGE SCALE GENOMIC DNA]</scope>
    <source>
        <strain evidence="6 7">IS</strain>
    </source>
</reference>
<keyword evidence="3" id="KW-0238">DNA-binding</keyword>
<name>A0A455VF01_9GAMM</name>
<dbReference type="SUPFAM" id="SSF56349">
    <property type="entry name" value="DNA breaking-rejoining enzymes"/>
    <property type="match status" value="1"/>
</dbReference>
<dbReference type="InterPro" id="IPR025166">
    <property type="entry name" value="Integrase_DNA_bind_dom"/>
</dbReference>
<dbReference type="InterPro" id="IPR011010">
    <property type="entry name" value="DNA_brk_join_enz"/>
</dbReference>
<comment type="similarity">
    <text evidence="1">Belongs to the 'phage' integrase family.</text>
</comment>
<evidence type="ECO:0000313" key="7">
    <source>
        <dbReference type="Proteomes" id="UP000324392"/>
    </source>
</evidence>
<dbReference type="GO" id="GO:0006310">
    <property type="term" value="P:DNA recombination"/>
    <property type="evidence" value="ECO:0007669"/>
    <property type="project" value="UniProtKB-KW"/>
</dbReference>
<accession>A0A455VF01</accession>
<dbReference type="PROSITE" id="PS51898">
    <property type="entry name" value="TYR_RECOMBINASE"/>
    <property type="match status" value="1"/>
</dbReference>
<dbReference type="InterPro" id="IPR013762">
    <property type="entry name" value="Integrase-like_cat_sf"/>
</dbReference>
<dbReference type="Gene3D" id="1.10.150.130">
    <property type="match status" value="1"/>
</dbReference>
<dbReference type="PANTHER" id="PTHR30629">
    <property type="entry name" value="PROPHAGE INTEGRASE"/>
    <property type="match status" value="1"/>
</dbReference>
<dbReference type="InterPro" id="IPR050808">
    <property type="entry name" value="Phage_Integrase"/>
</dbReference>
<dbReference type="Gene3D" id="3.30.160.390">
    <property type="entry name" value="Integrase, DNA-binding domain"/>
    <property type="match status" value="1"/>
</dbReference>
<dbReference type="AlphaFoldDB" id="A0A455VF01"/>
<feature type="domain" description="Tyr recombinase" evidence="5">
    <location>
        <begin position="202"/>
        <end position="379"/>
    </location>
</feature>
<evidence type="ECO:0000256" key="1">
    <source>
        <dbReference type="ARBA" id="ARBA00008857"/>
    </source>
</evidence>
<organism evidence="6 7">
    <name type="scientific">Serratia symbiotica</name>
    <dbReference type="NCBI Taxonomy" id="138074"/>
    <lineage>
        <taxon>Bacteria</taxon>
        <taxon>Pseudomonadati</taxon>
        <taxon>Pseudomonadota</taxon>
        <taxon>Gammaproteobacteria</taxon>
        <taxon>Enterobacterales</taxon>
        <taxon>Yersiniaceae</taxon>
        <taxon>Serratia</taxon>
    </lineage>
</organism>
<dbReference type="CDD" id="cd00801">
    <property type="entry name" value="INT_P4_C"/>
    <property type="match status" value="1"/>
</dbReference>
<dbReference type="Pfam" id="PF00589">
    <property type="entry name" value="Phage_integrase"/>
    <property type="match status" value="1"/>
</dbReference>
<dbReference type="Proteomes" id="UP000324392">
    <property type="component" value="Chromosome"/>
</dbReference>
<gene>
    <name evidence="6" type="ORF">SSYIS1_09170</name>
</gene>
<protein>
    <submittedName>
        <fullName evidence="6">Integrase</fullName>
    </submittedName>
</protein>
<dbReference type="InterPro" id="IPR010998">
    <property type="entry name" value="Integrase_recombinase_N"/>
</dbReference>
<proteinExistence type="inferred from homology"/>
<dbReference type="Gene3D" id="1.10.443.10">
    <property type="entry name" value="Intergrase catalytic core"/>
    <property type="match status" value="1"/>
</dbReference>
<dbReference type="GO" id="GO:0003677">
    <property type="term" value="F:DNA binding"/>
    <property type="evidence" value="ECO:0007669"/>
    <property type="project" value="UniProtKB-KW"/>
</dbReference>